<proteinExistence type="predicted"/>
<keyword evidence="2" id="KW-1185">Reference proteome</keyword>
<protein>
    <recommendedName>
        <fullName evidence="3">RiboL-PSP-HEPN domain-containing protein</fullName>
    </recommendedName>
</protein>
<gene>
    <name evidence="1" type="ORF">GCM10023147_45350</name>
</gene>
<evidence type="ECO:0008006" key="3">
    <source>
        <dbReference type="Google" id="ProtNLM"/>
    </source>
</evidence>
<dbReference type="RefSeq" id="WP_345000436.1">
    <property type="nucleotide sequence ID" value="NZ_BAABFR010000111.1"/>
</dbReference>
<evidence type="ECO:0000313" key="1">
    <source>
        <dbReference type="EMBL" id="GAA4403632.1"/>
    </source>
</evidence>
<sequence>MATALSHRLYLWNIRIGAALQEVLVFVEVSLRNSLDRALGEWNPTRGSNPRTGVLYSADWTLDAAPPLRGRIAPALAQAHVLADRVRSTREPGHPRKGEPVRHDDVVAQLSFGVWARLLRPAGRADGVDPLWSAALRHAFSPVARDSVAVQRAMHDRVDRLVRLRHRVAHAGSLLDVNVEARLTDAFDILRAISQPAENWCAAMSRVHDLDESRPR</sequence>
<reference evidence="2" key="1">
    <citation type="journal article" date="2019" name="Int. J. Syst. Evol. Microbiol.">
        <title>The Global Catalogue of Microorganisms (GCM) 10K type strain sequencing project: providing services to taxonomists for standard genome sequencing and annotation.</title>
        <authorList>
            <consortium name="The Broad Institute Genomics Platform"/>
            <consortium name="The Broad Institute Genome Sequencing Center for Infectious Disease"/>
            <person name="Wu L."/>
            <person name="Ma J."/>
        </authorList>
    </citation>
    <scope>NUCLEOTIDE SEQUENCE [LARGE SCALE GENOMIC DNA]</scope>
    <source>
        <strain evidence="2">JCM 17688</strain>
    </source>
</reference>
<name>A0ABP8KBR6_9ACTN</name>
<dbReference type="Proteomes" id="UP001500635">
    <property type="component" value="Unassembled WGS sequence"/>
</dbReference>
<organism evidence="1 2">
    <name type="scientific">Tsukamurella soli</name>
    <dbReference type="NCBI Taxonomy" id="644556"/>
    <lineage>
        <taxon>Bacteria</taxon>
        <taxon>Bacillati</taxon>
        <taxon>Actinomycetota</taxon>
        <taxon>Actinomycetes</taxon>
        <taxon>Mycobacteriales</taxon>
        <taxon>Tsukamurellaceae</taxon>
        <taxon>Tsukamurella</taxon>
    </lineage>
</organism>
<comment type="caution">
    <text evidence="1">The sequence shown here is derived from an EMBL/GenBank/DDBJ whole genome shotgun (WGS) entry which is preliminary data.</text>
</comment>
<accession>A0ABP8KBR6</accession>
<evidence type="ECO:0000313" key="2">
    <source>
        <dbReference type="Proteomes" id="UP001500635"/>
    </source>
</evidence>
<dbReference type="EMBL" id="BAABFR010000111">
    <property type="protein sequence ID" value="GAA4403632.1"/>
    <property type="molecule type" value="Genomic_DNA"/>
</dbReference>